<dbReference type="SUPFAM" id="SSF52425">
    <property type="entry name" value="Cryptochrome/photolyase, N-terminal domain"/>
    <property type="match status" value="1"/>
</dbReference>
<dbReference type="Gene3D" id="3.40.50.620">
    <property type="entry name" value="HUPs"/>
    <property type="match status" value="1"/>
</dbReference>
<dbReference type="PANTHER" id="PTHR10211:SF0">
    <property type="entry name" value="DEOXYRIBODIPYRIMIDINE PHOTO-LYASE"/>
    <property type="match status" value="1"/>
</dbReference>
<evidence type="ECO:0000259" key="2">
    <source>
        <dbReference type="PROSITE" id="PS51645"/>
    </source>
</evidence>
<dbReference type="RefSeq" id="WP_316782111.1">
    <property type="nucleotide sequence ID" value="NZ_JASMWN010000030.1"/>
</dbReference>
<dbReference type="Gene3D" id="1.25.40.80">
    <property type="match status" value="1"/>
</dbReference>
<accession>A0ABU3VKU4</accession>
<dbReference type="PROSITE" id="PS51645">
    <property type="entry name" value="PHR_CRY_ALPHA_BETA"/>
    <property type="match status" value="1"/>
</dbReference>
<dbReference type="InterPro" id="IPR036134">
    <property type="entry name" value="Crypto/Photolyase_FAD-like_sf"/>
</dbReference>
<dbReference type="InterPro" id="IPR052219">
    <property type="entry name" value="Photolyase_Class-2"/>
</dbReference>
<gene>
    <name evidence="3" type="ORF">QO231_23430</name>
</gene>
<dbReference type="PANTHER" id="PTHR10211">
    <property type="entry name" value="DEOXYRIBODIPYRIMIDINE PHOTOLYASE"/>
    <property type="match status" value="1"/>
</dbReference>
<proteinExistence type="predicted"/>
<dbReference type="Pfam" id="PF00875">
    <property type="entry name" value="DNA_photolyase"/>
    <property type="match status" value="1"/>
</dbReference>
<protein>
    <recommendedName>
        <fullName evidence="2">Photolyase/cryptochrome alpha/beta domain-containing protein</fullName>
    </recommendedName>
</protein>
<sequence>MDIDWSDDIADRLRALNAVELSPKSGAKYVLCWVQQTLRAWDNPLIDAAIELGNTLGLPVLVYHGVREDYPYASDRLHHFLIHASRDLQQNCVKRGLRCVSYVEREGHREKGLVYRLAESAVAVLTDDHPTFVARAQANRFAAKCERPMFAVDTARLVPTRMLPVGLNTTPAFRKASGALRSEYEAHRCNFAAEVPSYDGNLCFADLSLRAKTDDEIAAIIAECDIDHSLPPALDFTPTAKAALCALDDFVANRLKIYPYRRNNPAEEDGVSRLSPYLHFGVIGPRTITAAVRASDVPANAKWKYLDELLTWREYFHYQAYQHEIPDSFATLPEKPRLSLLAHAYDERPVLYTLCDLVHGRTDDETWNAAQRQWLETGYMHNNLRMYWGKQIIKWTRDPEIAWKTACYLNDRLALDGRDPATYGNMRWVFGMSKPSWQEQPIYGWVPPKSDRAIRKRDGATDWLKDWATRDIVSIYVPDNKPEDAL</sequence>
<dbReference type="InterPro" id="IPR006050">
    <property type="entry name" value="DNA_photolyase_N"/>
</dbReference>
<keyword evidence="4" id="KW-1185">Reference proteome</keyword>
<organism evidence="3 4">
    <name type="scientific">Sedimentitalea todarodis</name>
    <dbReference type="NCBI Taxonomy" id="1631240"/>
    <lineage>
        <taxon>Bacteria</taxon>
        <taxon>Pseudomonadati</taxon>
        <taxon>Pseudomonadota</taxon>
        <taxon>Alphaproteobacteria</taxon>
        <taxon>Rhodobacterales</taxon>
        <taxon>Paracoccaceae</taxon>
        <taxon>Sedimentitalea</taxon>
    </lineage>
</organism>
<dbReference type="SUPFAM" id="SSF48173">
    <property type="entry name" value="Cryptochrome/photolyase FAD-binding domain"/>
    <property type="match status" value="1"/>
</dbReference>
<evidence type="ECO:0000256" key="1">
    <source>
        <dbReference type="ARBA" id="ARBA00001932"/>
    </source>
</evidence>
<dbReference type="Gene3D" id="1.10.579.10">
    <property type="entry name" value="DNA Cyclobutane Dipyrimidine Photolyase, subunit A, domain 3"/>
    <property type="match status" value="1"/>
</dbReference>
<comment type="cofactor">
    <cofactor evidence="1">
        <name>(6R)-5,10-methylene-5,6,7,8-tetrahydrofolate</name>
        <dbReference type="ChEBI" id="CHEBI:15636"/>
    </cofactor>
</comment>
<dbReference type="EMBL" id="JASMWN010000030">
    <property type="protein sequence ID" value="MDU9006791.1"/>
    <property type="molecule type" value="Genomic_DNA"/>
</dbReference>
<reference evidence="4" key="1">
    <citation type="submission" date="2023-05" db="EMBL/GenBank/DDBJ databases">
        <title>Sedimentitalea sp. nov. JM2-8.</title>
        <authorList>
            <person name="Huang J."/>
        </authorList>
    </citation>
    <scope>NUCLEOTIDE SEQUENCE [LARGE SCALE GENOMIC DNA]</scope>
    <source>
        <strain evidence="4">KHS03</strain>
    </source>
</reference>
<evidence type="ECO:0000313" key="3">
    <source>
        <dbReference type="EMBL" id="MDU9006791.1"/>
    </source>
</evidence>
<name>A0ABU3VKU4_9RHOB</name>
<feature type="domain" description="Photolyase/cryptochrome alpha/beta" evidence="2">
    <location>
        <begin position="28"/>
        <end position="160"/>
    </location>
</feature>
<evidence type="ECO:0000313" key="4">
    <source>
        <dbReference type="Proteomes" id="UP001255416"/>
    </source>
</evidence>
<comment type="caution">
    <text evidence="3">The sequence shown here is derived from an EMBL/GenBank/DDBJ whole genome shotgun (WGS) entry which is preliminary data.</text>
</comment>
<dbReference type="Proteomes" id="UP001255416">
    <property type="component" value="Unassembled WGS sequence"/>
</dbReference>
<dbReference type="InterPro" id="IPR036155">
    <property type="entry name" value="Crypto/Photolyase_N_sf"/>
</dbReference>
<dbReference type="InterPro" id="IPR014729">
    <property type="entry name" value="Rossmann-like_a/b/a_fold"/>
</dbReference>